<keyword evidence="1" id="KW-0540">Nuclease</keyword>
<dbReference type="InterPro" id="IPR036614">
    <property type="entry name" value="RusA-like_sf"/>
</dbReference>
<organism evidence="1 2">
    <name type="scientific">Fructobacillus cardui</name>
    <dbReference type="NCBI Taxonomy" id="2893170"/>
    <lineage>
        <taxon>Bacteria</taxon>
        <taxon>Bacillati</taxon>
        <taxon>Bacillota</taxon>
        <taxon>Bacilli</taxon>
        <taxon>Lactobacillales</taxon>
        <taxon>Lactobacillaceae</taxon>
        <taxon>Fructobacillus</taxon>
    </lineage>
</organism>
<name>A0ABM9N268_9LACO</name>
<dbReference type="Proteomes" id="UP001314200">
    <property type="component" value="Unassembled WGS sequence"/>
</dbReference>
<evidence type="ECO:0000313" key="1">
    <source>
        <dbReference type="EMBL" id="CAK1254650.1"/>
    </source>
</evidence>
<reference evidence="1 2" key="1">
    <citation type="submission" date="2023-10" db="EMBL/GenBank/DDBJ databases">
        <authorList>
            <person name="Botero Cardona J."/>
        </authorList>
    </citation>
    <scope>NUCLEOTIDE SEQUENCE [LARGE SCALE GENOMIC DNA]</scope>
    <source>
        <strain evidence="1 2">R-82641</strain>
    </source>
</reference>
<dbReference type="RefSeq" id="WP_338348245.1">
    <property type="nucleotide sequence ID" value="NZ_CAUZLY010000013.1"/>
</dbReference>
<sequence>MRDCIVEFDLNVLKQFTLNKYIHAERQNRYIGSKMKKQATNYCQLVVQQAMVDGVRFEWPCMLELRWYVPDKRTDSDNWAFIKKFILDGMQKANVRGDVFLPNDSLKYVTGFHESFEVDKERPRVEIRVNDEKNLFQKKR</sequence>
<dbReference type="EMBL" id="CAUZLY010000013">
    <property type="protein sequence ID" value="CAK1254650.1"/>
    <property type="molecule type" value="Genomic_DNA"/>
</dbReference>
<keyword evidence="1" id="KW-0255">Endonuclease</keyword>
<keyword evidence="2" id="KW-1185">Reference proteome</keyword>
<dbReference type="GO" id="GO:0004519">
    <property type="term" value="F:endonuclease activity"/>
    <property type="evidence" value="ECO:0007669"/>
    <property type="project" value="UniProtKB-KW"/>
</dbReference>
<protein>
    <submittedName>
        <fullName evidence="1">Holliday junction resolvase RusA (Prophage-encoded endonuclease) (RusA)</fullName>
    </submittedName>
</protein>
<evidence type="ECO:0000313" key="2">
    <source>
        <dbReference type="Proteomes" id="UP001314200"/>
    </source>
</evidence>
<dbReference type="Gene3D" id="3.30.1330.70">
    <property type="entry name" value="Holliday junction resolvase RusA"/>
    <property type="match status" value="1"/>
</dbReference>
<gene>
    <name evidence="1" type="ORF">R82641_BJNNKPBH_01527</name>
</gene>
<proteinExistence type="predicted"/>
<comment type="caution">
    <text evidence="1">The sequence shown here is derived from an EMBL/GenBank/DDBJ whole genome shotgun (WGS) entry which is preliminary data.</text>
</comment>
<dbReference type="SUPFAM" id="SSF103084">
    <property type="entry name" value="Holliday junction resolvase RusA"/>
    <property type="match status" value="1"/>
</dbReference>
<accession>A0ABM9N268</accession>
<keyword evidence="1" id="KW-0378">Hydrolase</keyword>